<gene>
    <name evidence="1" type="ORF">DPX16_10271</name>
</gene>
<protein>
    <submittedName>
        <fullName evidence="1">Calcium-activated chloride channel regulator 3A-1</fullName>
    </submittedName>
</protein>
<dbReference type="AlphaFoldDB" id="A0A3N0YCN4"/>
<dbReference type="Proteomes" id="UP000281406">
    <property type="component" value="Unassembled WGS sequence"/>
</dbReference>
<sequence>MAASPDGSVYHYTTPLKTTLSNVNSKSYEIRWSYDLQMLRENISNAHVVNTAAVLPQEAGSVEQHSFNLSFTIQNGTTLFFAVQSEDKQNAKSETSNIAQASKMLPDALSSGQPLQSTATGQSFEVVFTGSTPPNFPPNKITDLSAENREDSVFLSWTAPGEDLDQGTGKAYSYYTKI</sequence>
<dbReference type="EMBL" id="RJVU01047119">
    <property type="protein sequence ID" value="ROL43987.1"/>
    <property type="molecule type" value="Genomic_DNA"/>
</dbReference>
<dbReference type="OrthoDB" id="10069005at2759"/>
<name>A0A3N0YCN4_ANAGA</name>
<comment type="caution">
    <text evidence="1">The sequence shown here is derived from an EMBL/GenBank/DDBJ whole genome shotgun (WGS) entry which is preliminary data.</text>
</comment>
<proteinExistence type="predicted"/>
<evidence type="ECO:0000313" key="1">
    <source>
        <dbReference type="EMBL" id="ROL43987.1"/>
    </source>
</evidence>
<keyword evidence="2" id="KW-1185">Reference proteome</keyword>
<evidence type="ECO:0000313" key="2">
    <source>
        <dbReference type="Proteomes" id="UP000281406"/>
    </source>
</evidence>
<accession>A0A3N0YCN4</accession>
<reference evidence="1 2" key="1">
    <citation type="submission" date="2018-10" db="EMBL/GenBank/DDBJ databases">
        <title>Genome assembly for a Yunnan-Guizhou Plateau 3E fish, Anabarilius grahami (Regan), and its evolutionary and genetic applications.</title>
        <authorList>
            <person name="Jiang W."/>
        </authorList>
    </citation>
    <scope>NUCLEOTIDE SEQUENCE [LARGE SCALE GENOMIC DNA]</scope>
    <source>
        <strain evidence="1">AG-KIZ</strain>
        <tissue evidence="1">Muscle</tissue>
    </source>
</reference>
<organism evidence="1 2">
    <name type="scientific">Anabarilius grahami</name>
    <name type="common">Kanglang fish</name>
    <name type="synonym">Barilius grahami</name>
    <dbReference type="NCBI Taxonomy" id="495550"/>
    <lineage>
        <taxon>Eukaryota</taxon>
        <taxon>Metazoa</taxon>
        <taxon>Chordata</taxon>
        <taxon>Craniata</taxon>
        <taxon>Vertebrata</taxon>
        <taxon>Euteleostomi</taxon>
        <taxon>Actinopterygii</taxon>
        <taxon>Neopterygii</taxon>
        <taxon>Teleostei</taxon>
        <taxon>Ostariophysi</taxon>
        <taxon>Cypriniformes</taxon>
        <taxon>Xenocyprididae</taxon>
        <taxon>Xenocypridinae</taxon>
        <taxon>Xenocypridinae incertae sedis</taxon>
        <taxon>Anabarilius</taxon>
    </lineage>
</organism>